<keyword evidence="1" id="KW-0732">Signal</keyword>
<dbReference type="AlphaFoldDB" id="A7S5X9"/>
<dbReference type="InParanoid" id="A7S5X9"/>
<dbReference type="HOGENOM" id="CLU_1456103_0_0_1"/>
<accession>A7S5X9</accession>
<dbReference type="SUPFAM" id="SSF56988">
    <property type="entry name" value="Anthrax protective antigen"/>
    <property type="match status" value="1"/>
</dbReference>
<proteinExistence type="predicted"/>
<sequence>MTAMGKLGVADGLLLLIISTTVPVAPLQRATIGHKFMAFAGLEKEQSYNVLALVAAAEDECKLPGHLKRQQTRGMLTMHRWFESCTCGVSVDRGMRIYPRFPRNPEEKTTINSSELIDNNQGYGNRIFGYITPNASGIYVFAVSSDDYSELWLSSDSSPKNVQLIAHVGKKANIAENNRWISAPVR</sequence>
<gene>
    <name evidence="3" type="ORF">NEMVEDRAFT_v1g207303</name>
</gene>
<reference evidence="3 4" key="1">
    <citation type="journal article" date="2007" name="Science">
        <title>Sea anemone genome reveals ancestral eumetazoan gene repertoire and genomic organization.</title>
        <authorList>
            <person name="Putnam N.H."/>
            <person name="Srivastava M."/>
            <person name="Hellsten U."/>
            <person name="Dirks B."/>
            <person name="Chapman J."/>
            <person name="Salamov A."/>
            <person name="Terry A."/>
            <person name="Shapiro H."/>
            <person name="Lindquist E."/>
            <person name="Kapitonov V.V."/>
            <person name="Jurka J."/>
            <person name="Genikhovich G."/>
            <person name="Grigoriev I.V."/>
            <person name="Lucas S.M."/>
            <person name="Steele R.E."/>
            <person name="Finnerty J.R."/>
            <person name="Technau U."/>
            <person name="Martindale M.Q."/>
            <person name="Rokhsar D.S."/>
        </authorList>
    </citation>
    <scope>NUCLEOTIDE SEQUENCE [LARGE SCALE GENOMIC DNA]</scope>
    <source>
        <strain evidence="4">CH2 X CH6</strain>
    </source>
</reference>
<protein>
    <recommendedName>
        <fullName evidence="2">PA14 domain-containing protein</fullName>
    </recommendedName>
</protein>
<evidence type="ECO:0000259" key="2">
    <source>
        <dbReference type="Pfam" id="PF07691"/>
    </source>
</evidence>
<dbReference type="Proteomes" id="UP000001593">
    <property type="component" value="Unassembled WGS sequence"/>
</dbReference>
<evidence type="ECO:0000313" key="3">
    <source>
        <dbReference type="EMBL" id="EDO40883.1"/>
    </source>
</evidence>
<dbReference type="Pfam" id="PF07691">
    <property type="entry name" value="PA14"/>
    <property type="match status" value="1"/>
</dbReference>
<dbReference type="eggNOG" id="ENOG502S8MA">
    <property type="taxonomic scope" value="Eukaryota"/>
</dbReference>
<feature type="signal peptide" evidence="1">
    <location>
        <begin position="1"/>
        <end position="26"/>
    </location>
</feature>
<dbReference type="InterPro" id="IPR011658">
    <property type="entry name" value="PA14_dom"/>
</dbReference>
<name>A7S5X9_NEMVE</name>
<dbReference type="EMBL" id="DS469585">
    <property type="protein sequence ID" value="EDO40883.1"/>
    <property type="molecule type" value="Genomic_DNA"/>
</dbReference>
<evidence type="ECO:0000256" key="1">
    <source>
        <dbReference type="SAM" id="SignalP"/>
    </source>
</evidence>
<feature type="domain" description="PA14" evidence="2">
    <location>
        <begin position="123"/>
        <end position="155"/>
    </location>
</feature>
<dbReference type="STRING" id="45351.A7S5X9"/>
<feature type="chain" id="PRO_5002714778" description="PA14 domain-containing protein" evidence="1">
    <location>
        <begin position="27"/>
        <end position="186"/>
    </location>
</feature>
<keyword evidence="4" id="KW-1185">Reference proteome</keyword>
<organism evidence="3 4">
    <name type="scientific">Nematostella vectensis</name>
    <name type="common">Starlet sea anemone</name>
    <dbReference type="NCBI Taxonomy" id="45351"/>
    <lineage>
        <taxon>Eukaryota</taxon>
        <taxon>Metazoa</taxon>
        <taxon>Cnidaria</taxon>
        <taxon>Anthozoa</taxon>
        <taxon>Hexacorallia</taxon>
        <taxon>Actiniaria</taxon>
        <taxon>Edwardsiidae</taxon>
        <taxon>Nematostella</taxon>
    </lineage>
</organism>
<dbReference type="PhylomeDB" id="A7S5X9"/>
<evidence type="ECO:0000313" key="4">
    <source>
        <dbReference type="Proteomes" id="UP000001593"/>
    </source>
</evidence>